<keyword evidence="6" id="KW-1185">Reference proteome</keyword>
<protein>
    <submittedName>
        <fullName evidence="5">GTPase IMAP family member 7</fullName>
    </submittedName>
</protein>
<evidence type="ECO:0000256" key="3">
    <source>
        <dbReference type="ARBA" id="ARBA00023134"/>
    </source>
</evidence>
<dbReference type="PANTHER" id="PTHR10903:SF188">
    <property type="entry name" value="GTPASE IMAP FAMILY MEMBER 2-LIKE-RELATED"/>
    <property type="match status" value="1"/>
</dbReference>
<dbReference type="CDD" id="cd01852">
    <property type="entry name" value="AIG1"/>
    <property type="match status" value="1"/>
</dbReference>
<dbReference type="InterPro" id="IPR045058">
    <property type="entry name" value="GIMA/IAN/Toc"/>
</dbReference>
<dbReference type="Gene3D" id="3.40.50.300">
    <property type="entry name" value="P-loop containing nucleotide triphosphate hydrolases"/>
    <property type="match status" value="1"/>
</dbReference>
<dbReference type="Pfam" id="PF04548">
    <property type="entry name" value="AIG1"/>
    <property type="match status" value="1"/>
</dbReference>
<comment type="caution">
    <text evidence="5">The sequence shown here is derived from an EMBL/GenBank/DDBJ whole genome shotgun (WGS) entry which is preliminary data.</text>
</comment>
<keyword evidence="3" id="KW-0342">GTP-binding</keyword>
<reference evidence="5 6" key="1">
    <citation type="submission" date="2018-10" db="EMBL/GenBank/DDBJ databases">
        <title>Genome assembly for a Yunnan-Guizhou Plateau 3E fish, Anabarilius grahami (Regan), and its evolutionary and genetic applications.</title>
        <authorList>
            <person name="Jiang W."/>
        </authorList>
    </citation>
    <scope>NUCLEOTIDE SEQUENCE [LARGE SCALE GENOMIC DNA]</scope>
    <source>
        <strain evidence="5">AG-KIZ</strain>
        <tissue evidence="5">Muscle</tissue>
    </source>
</reference>
<accession>A0A3N0YDM1</accession>
<name>A0A3N0YDM1_ANAGA</name>
<dbReference type="AlphaFoldDB" id="A0A3N0YDM1"/>
<dbReference type="EMBL" id="RJVU01046259">
    <property type="protein sequence ID" value="ROL44317.1"/>
    <property type="molecule type" value="Genomic_DNA"/>
</dbReference>
<dbReference type="PROSITE" id="PS51720">
    <property type="entry name" value="G_AIG1"/>
    <property type="match status" value="1"/>
</dbReference>
<dbReference type="GO" id="GO:0005525">
    <property type="term" value="F:GTP binding"/>
    <property type="evidence" value="ECO:0007669"/>
    <property type="project" value="UniProtKB-KW"/>
</dbReference>
<evidence type="ECO:0000313" key="5">
    <source>
        <dbReference type="EMBL" id="ROL44317.1"/>
    </source>
</evidence>
<keyword evidence="2" id="KW-0547">Nucleotide-binding</keyword>
<gene>
    <name evidence="5" type="ORF">DPX16_8739</name>
</gene>
<dbReference type="OrthoDB" id="5985928at2759"/>
<evidence type="ECO:0000256" key="1">
    <source>
        <dbReference type="ARBA" id="ARBA00008535"/>
    </source>
</evidence>
<evidence type="ECO:0000313" key="6">
    <source>
        <dbReference type="Proteomes" id="UP000281406"/>
    </source>
</evidence>
<evidence type="ECO:0000256" key="2">
    <source>
        <dbReference type="ARBA" id="ARBA00022741"/>
    </source>
</evidence>
<sequence>MLTHKSYKAARQQDSYLESASSELRIVLVGKTGSGKSATGNTILGEKCFKEDVSAVSVTDTCKSGELQIDERSVSIIDTPGLFDTSRTAQKMKEEIEKCIDRSFPGPHAFLLLIKMGRFTEEEKNTVKWIQKNFGEDAKRYTIILFTHDDALDGKPLDVYINESNDLKALVSKCGGRFHSFNNKNKENRSQVTELLKKIEKMVKANGGLHYTSEMYKEAQRRIQIRTLFCK</sequence>
<dbReference type="FunFam" id="3.40.50.300:FF:000366">
    <property type="entry name" value="GTPase, IMAP family member 2"/>
    <property type="match status" value="1"/>
</dbReference>
<evidence type="ECO:0000259" key="4">
    <source>
        <dbReference type="PROSITE" id="PS51720"/>
    </source>
</evidence>
<dbReference type="SUPFAM" id="SSF52540">
    <property type="entry name" value="P-loop containing nucleoside triphosphate hydrolases"/>
    <property type="match status" value="1"/>
</dbReference>
<proteinExistence type="inferred from homology"/>
<organism evidence="5 6">
    <name type="scientific">Anabarilius grahami</name>
    <name type="common">Kanglang fish</name>
    <name type="synonym">Barilius grahami</name>
    <dbReference type="NCBI Taxonomy" id="495550"/>
    <lineage>
        <taxon>Eukaryota</taxon>
        <taxon>Metazoa</taxon>
        <taxon>Chordata</taxon>
        <taxon>Craniata</taxon>
        <taxon>Vertebrata</taxon>
        <taxon>Euteleostomi</taxon>
        <taxon>Actinopterygii</taxon>
        <taxon>Neopterygii</taxon>
        <taxon>Teleostei</taxon>
        <taxon>Ostariophysi</taxon>
        <taxon>Cypriniformes</taxon>
        <taxon>Xenocyprididae</taxon>
        <taxon>Xenocypridinae</taxon>
        <taxon>Xenocypridinae incertae sedis</taxon>
        <taxon>Anabarilius</taxon>
    </lineage>
</organism>
<comment type="similarity">
    <text evidence="1">Belongs to the TRAFAC class TrmE-Era-EngA-EngB-Septin-like GTPase superfamily. AIG1/Toc34/Toc159-like paraseptin GTPase family. IAN subfamily.</text>
</comment>
<feature type="domain" description="AIG1-type G" evidence="4">
    <location>
        <begin position="21"/>
        <end position="220"/>
    </location>
</feature>
<dbReference type="InterPro" id="IPR027417">
    <property type="entry name" value="P-loop_NTPase"/>
</dbReference>
<dbReference type="Proteomes" id="UP000281406">
    <property type="component" value="Unassembled WGS sequence"/>
</dbReference>
<dbReference type="PANTHER" id="PTHR10903">
    <property type="entry name" value="GTPASE, IMAP FAMILY MEMBER-RELATED"/>
    <property type="match status" value="1"/>
</dbReference>
<dbReference type="InterPro" id="IPR006703">
    <property type="entry name" value="G_AIG1"/>
</dbReference>